<evidence type="ECO:0000256" key="1">
    <source>
        <dbReference type="SAM" id="MobiDB-lite"/>
    </source>
</evidence>
<proteinExistence type="predicted"/>
<sequence>MPCYPGHKISSLPGRGKAPSSSVHEAPQLRSKDEERWDLVPYGLRSARRYGSAALSIWEKFQLLLHCTFSLVSNVFIAFGDTSLGVLSVLMWGCAGRIVGEHPDHHMKQDSRNTPNIPQCWNFSGARK</sequence>
<feature type="region of interest" description="Disordered" evidence="1">
    <location>
        <begin position="1"/>
        <end position="32"/>
    </location>
</feature>
<name>A0A4Z2HED6_9TELE</name>
<comment type="caution">
    <text evidence="2">The sequence shown here is derived from an EMBL/GenBank/DDBJ whole genome shotgun (WGS) entry which is preliminary data.</text>
</comment>
<dbReference type="Proteomes" id="UP000314294">
    <property type="component" value="Unassembled WGS sequence"/>
</dbReference>
<dbReference type="EMBL" id="SRLO01000262">
    <property type="protein sequence ID" value="TNN63920.1"/>
    <property type="molecule type" value="Genomic_DNA"/>
</dbReference>
<gene>
    <name evidence="2" type="ORF">EYF80_025853</name>
</gene>
<keyword evidence="3" id="KW-1185">Reference proteome</keyword>
<evidence type="ECO:0000313" key="3">
    <source>
        <dbReference type="Proteomes" id="UP000314294"/>
    </source>
</evidence>
<organism evidence="2 3">
    <name type="scientific">Liparis tanakae</name>
    <name type="common">Tanaka's snailfish</name>
    <dbReference type="NCBI Taxonomy" id="230148"/>
    <lineage>
        <taxon>Eukaryota</taxon>
        <taxon>Metazoa</taxon>
        <taxon>Chordata</taxon>
        <taxon>Craniata</taxon>
        <taxon>Vertebrata</taxon>
        <taxon>Euteleostomi</taxon>
        <taxon>Actinopterygii</taxon>
        <taxon>Neopterygii</taxon>
        <taxon>Teleostei</taxon>
        <taxon>Neoteleostei</taxon>
        <taxon>Acanthomorphata</taxon>
        <taxon>Eupercaria</taxon>
        <taxon>Perciformes</taxon>
        <taxon>Cottioidei</taxon>
        <taxon>Cottales</taxon>
        <taxon>Liparidae</taxon>
        <taxon>Liparis</taxon>
    </lineage>
</organism>
<dbReference type="AlphaFoldDB" id="A0A4Z2HED6"/>
<reference evidence="2 3" key="1">
    <citation type="submission" date="2019-03" db="EMBL/GenBank/DDBJ databases">
        <title>First draft genome of Liparis tanakae, snailfish: a comprehensive survey of snailfish specific genes.</title>
        <authorList>
            <person name="Kim W."/>
            <person name="Song I."/>
            <person name="Jeong J.-H."/>
            <person name="Kim D."/>
            <person name="Kim S."/>
            <person name="Ryu S."/>
            <person name="Song J.Y."/>
            <person name="Lee S.K."/>
        </authorList>
    </citation>
    <scope>NUCLEOTIDE SEQUENCE [LARGE SCALE GENOMIC DNA]</scope>
    <source>
        <tissue evidence="2">Muscle</tissue>
    </source>
</reference>
<protein>
    <submittedName>
        <fullName evidence="2">Uncharacterized protein</fullName>
    </submittedName>
</protein>
<accession>A0A4Z2HED6</accession>
<evidence type="ECO:0000313" key="2">
    <source>
        <dbReference type="EMBL" id="TNN63920.1"/>
    </source>
</evidence>